<comment type="caution">
    <text evidence="2">The sequence shown here is derived from an EMBL/GenBank/DDBJ whole genome shotgun (WGS) entry which is preliminary data.</text>
</comment>
<evidence type="ECO:0000313" key="2">
    <source>
        <dbReference type="EMBL" id="KAK4303983.1"/>
    </source>
</evidence>
<feature type="region of interest" description="Disordered" evidence="1">
    <location>
        <begin position="1"/>
        <end position="39"/>
    </location>
</feature>
<evidence type="ECO:0000313" key="3">
    <source>
        <dbReference type="Proteomes" id="UP001292094"/>
    </source>
</evidence>
<feature type="compositionally biased region" description="Polar residues" evidence="1">
    <location>
        <begin position="1"/>
        <end position="10"/>
    </location>
</feature>
<proteinExistence type="predicted"/>
<evidence type="ECO:0000256" key="1">
    <source>
        <dbReference type="SAM" id="MobiDB-lite"/>
    </source>
</evidence>
<protein>
    <submittedName>
        <fullName evidence="2">Uncharacterized protein</fullName>
    </submittedName>
</protein>
<organism evidence="2 3">
    <name type="scientific">Petrolisthes manimaculis</name>
    <dbReference type="NCBI Taxonomy" id="1843537"/>
    <lineage>
        <taxon>Eukaryota</taxon>
        <taxon>Metazoa</taxon>
        <taxon>Ecdysozoa</taxon>
        <taxon>Arthropoda</taxon>
        <taxon>Crustacea</taxon>
        <taxon>Multicrustacea</taxon>
        <taxon>Malacostraca</taxon>
        <taxon>Eumalacostraca</taxon>
        <taxon>Eucarida</taxon>
        <taxon>Decapoda</taxon>
        <taxon>Pleocyemata</taxon>
        <taxon>Anomura</taxon>
        <taxon>Galatheoidea</taxon>
        <taxon>Porcellanidae</taxon>
        <taxon>Petrolisthes</taxon>
    </lineage>
</organism>
<dbReference type="Proteomes" id="UP001292094">
    <property type="component" value="Unassembled WGS sequence"/>
</dbReference>
<dbReference type="AlphaFoldDB" id="A0AAE1P9I6"/>
<keyword evidence="3" id="KW-1185">Reference proteome</keyword>
<gene>
    <name evidence="2" type="ORF">Pmani_024048</name>
</gene>
<reference evidence="2" key="1">
    <citation type="submission" date="2023-11" db="EMBL/GenBank/DDBJ databases">
        <title>Genome assemblies of two species of porcelain crab, Petrolisthes cinctipes and Petrolisthes manimaculis (Anomura: Porcellanidae).</title>
        <authorList>
            <person name="Angst P."/>
        </authorList>
    </citation>
    <scope>NUCLEOTIDE SEQUENCE</scope>
    <source>
        <strain evidence="2">PB745_02</strain>
        <tissue evidence="2">Gill</tissue>
    </source>
</reference>
<dbReference type="EMBL" id="JAWZYT010002501">
    <property type="protein sequence ID" value="KAK4303983.1"/>
    <property type="molecule type" value="Genomic_DNA"/>
</dbReference>
<sequence length="77" mass="7948">MGVTGENANVGTCKPGWRGRDDEAAAATGGRRRSISEVNEAGLSQDSRTGLVGEAGRQGGRQAGVCQEERQECKAGV</sequence>
<accession>A0AAE1P9I6</accession>
<name>A0AAE1P9I6_9EUCA</name>